<organism evidence="7 8">
    <name type="scientific">Cohnella suwonensis</name>
    <dbReference type="NCBI Taxonomy" id="696072"/>
    <lineage>
        <taxon>Bacteria</taxon>
        <taxon>Bacillati</taxon>
        <taxon>Bacillota</taxon>
        <taxon>Bacilli</taxon>
        <taxon>Bacillales</taxon>
        <taxon>Paenibacillaceae</taxon>
        <taxon>Cohnella</taxon>
    </lineage>
</organism>
<keyword evidence="2 5" id="KW-0812">Transmembrane</keyword>
<proteinExistence type="predicted"/>
<sequence length="815" mass="93045">MASNQTKKLTKDSVTAWGWATLILLGVFMFLTPFQFGFFNGVGLHKLGQYMFEKPLLYGLLLGIPAFILASLAFIKKGNFEQRHLIAIIGMAIPLVYFLSSFSAKSAYLSKIGLYNNLLIYSFFLLGIFLSDQRKVLRYMTNLFLSFGYTMVIFGFTYLLGNIYRMDALLYSDGVRLASFFTYPNGYAAFLITLLLGNLHHLIKSTKRYEVMIHGFMLVPIIISLLLTLSRGAIIMMPIIALVTLLLFNTRRQLMMLMYVCGALLFSLLIVSDLTSRATVVYERYQQQIASRQAIETVRLISSSSIGGWLRIVFISLLMAGFVYLIHKYVQSVIDRKMSKWMSSRRSRLAIPLIFTIVGVIGVVILSSGVLSSVLPSGTLGRLANINFNTHSVLERFEFYKIAIEMWKESPVLGGGGGAWEALYDQYQSYPFVSAQTHSYFIQILVETGVIGVAIFALFILYIIVKYMIQYFRDLKSENEDHVFFFLIAISILLHSLIDFEMSYGYFSALVFLCLGIVSGNLRKPLFEGRPLTFITNMRRGISIVWFALSIVLIITISNLFYANNQYTESIRRAQEKQSLDAILEPLVSGLKRVSGHPFLLERIAGYQLQAYEQTKDQQYIQTAQMYFDKLAATEPHFSNLVKGRYSLALQQGDKERGIEVLEEAITRYPYELSFYEQVIIDRYDLWNSANNDGVVAKSEDQAQRIFAWYEEVKSRVAKLNELPEAIVYIRPFEITSQMRLIVGQINFTNGKYENAAITLKDGIKDIIETNEDKVLVRLYLASLRKMGKDDLPLFQRLIETDPQEEYEVINLLND</sequence>
<dbReference type="InterPro" id="IPR051533">
    <property type="entry name" value="WaaL-like"/>
</dbReference>
<keyword evidence="8" id="KW-1185">Reference proteome</keyword>
<feature type="transmembrane region" description="Helical" evidence="5">
    <location>
        <begin position="56"/>
        <end position="75"/>
    </location>
</feature>
<dbReference type="EMBL" id="JBHSMH010000041">
    <property type="protein sequence ID" value="MFC5469660.1"/>
    <property type="molecule type" value="Genomic_DNA"/>
</dbReference>
<evidence type="ECO:0000256" key="4">
    <source>
        <dbReference type="ARBA" id="ARBA00023136"/>
    </source>
</evidence>
<feature type="transmembrane region" description="Helical" evidence="5">
    <location>
        <begin position="180"/>
        <end position="199"/>
    </location>
</feature>
<feature type="transmembrane region" description="Helical" evidence="5">
    <location>
        <begin position="308"/>
        <end position="327"/>
    </location>
</feature>
<evidence type="ECO:0000256" key="1">
    <source>
        <dbReference type="ARBA" id="ARBA00004141"/>
    </source>
</evidence>
<evidence type="ECO:0000313" key="7">
    <source>
        <dbReference type="EMBL" id="MFC5469660.1"/>
    </source>
</evidence>
<comment type="subcellular location">
    <subcellularLocation>
        <location evidence="1">Membrane</location>
        <topology evidence="1">Multi-pass membrane protein</topology>
    </subcellularLocation>
</comment>
<feature type="domain" description="O-antigen ligase-related" evidence="6">
    <location>
        <begin position="300"/>
        <end position="457"/>
    </location>
</feature>
<dbReference type="Gene3D" id="1.25.40.10">
    <property type="entry name" value="Tetratricopeptide repeat domain"/>
    <property type="match status" value="1"/>
</dbReference>
<evidence type="ECO:0000259" key="6">
    <source>
        <dbReference type="Pfam" id="PF04932"/>
    </source>
</evidence>
<dbReference type="InterPro" id="IPR011990">
    <property type="entry name" value="TPR-like_helical_dom_sf"/>
</dbReference>
<accession>A0ABW0LWM6</accession>
<protein>
    <submittedName>
        <fullName evidence="7">O-antigen ligase family protein</fullName>
    </submittedName>
</protein>
<evidence type="ECO:0000256" key="3">
    <source>
        <dbReference type="ARBA" id="ARBA00022989"/>
    </source>
</evidence>
<feature type="transmembrane region" description="Helical" evidence="5">
    <location>
        <begin position="233"/>
        <end position="249"/>
    </location>
</feature>
<feature type="transmembrane region" description="Helical" evidence="5">
    <location>
        <begin position="84"/>
        <end position="102"/>
    </location>
</feature>
<feature type="transmembrane region" description="Helical" evidence="5">
    <location>
        <begin position="211"/>
        <end position="227"/>
    </location>
</feature>
<feature type="transmembrane region" description="Helical" evidence="5">
    <location>
        <begin position="256"/>
        <end position="275"/>
    </location>
</feature>
<feature type="transmembrane region" description="Helical" evidence="5">
    <location>
        <begin position="543"/>
        <end position="563"/>
    </location>
</feature>
<keyword evidence="3 5" id="KW-1133">Transmembrane helix</keyword>
<name>A0ABW0LWM6_9BACL</name>
<comment type="caution">
    <text evidence="7">The sequence shown here is derived from an EMBL/GenBank/DDBJ whole genome shotgun (WGS) entry which is preliminary data.</text>
</comment>
<feature type="transmembrane region" description="Helical" evidence="5">
    <location>
        <begin position="348"/>
        <end position="371"/>
    </location>
</feature>
<reference evidence="8" key="1">
    <citation type="journal article" date="2019" name="Int. J. Syst. Evol. Microbiol.">
        <title>The Global Catalogue of Microorganisms (GCM) 10K type strain sequencing project: providing services to taxonomists for standard genome sequencing and annotation.</title>
        <authorList>
            <consortium name="The Broad Institute Genomics Platform"/>
            <consortium name="The Broad Institute Genome Sequencing Center for Infectious Disease"/>
            <person name="Wu L."/>
            <person name="Ma J."/>
        </authorList>
    </citation>
    <scope>NUCLEOTIDE SEQUENCE [LARGE SCALE GENOMIC DNA]</scope>
    <source>
        <strain evidence="8">CCUG 57113</strain>
    </source>
</reference>
<dbReference type="GO" id="GO:0016874">
    <property type="term" value="F:ligase activity"/>
    <property type="evidence" value="ECO:0007669"/>
    <property type="project" value="UniProtKB-KW"/>
</dbReference>
<feature type="transmembrane region" description="Helical" evidence="5">
    <location>
        <begin position="440"/>
        <end position="469"/>
    </location>
</feature>
<dbReference type="RefSeq" id="WP_209745228.1">
    <property type="nucleotide sequence ID" value="NZ_JBHSMH010000041.1"/>
</dbReference>
<keyword evidence="4 5" id="KW-0472">Membrane</keyword>
<feature type="transmembrane region" description="Helical" evidence="5">
    <location>
        <begin position="504"/>
        <end position="522"/>
    </location>
</feature>
<gene>
    <name evidence="7" type="ORF">ACFPPD_13075</name>
</gene>
<evidence type="ECO:0000313" key="8">
    <source>
        <dbReference type="Proteomes" id="UP001596105"/>
    </source>
</evidence>
<dbReference type="PANTHER" id="PTHR37422">
    <property type="entry name" value="TEICHURONIC ACID BIOSYNTHESIS PROTEIN TUAE"/>
    <property type="match status" value="1"/>
</dbReference>
<evidence type="ECO:0000256" key="2">
    <source>
        <dbReference type="ARBA" id="ARBA00022692"/>
    </source>
</evidence>
<evidence type="ECO:0000256" key="5">
    <source>
        <dbReference type="SAM" id="Phobius"/>
    </source>
</evidence>
<dbReference type="InterPro" id="IPR007016">
    <property type="entry name" value="O-antigen_ligase-rel_domated"/>
</dbReference>
<feature type="transmembrane region" description="Helical" evidence="5">
    <location>
        <begin position="143"/>
        <end position="160"/>
    </location>
</feature>
<feature type="transmembrane region" description="Helical" evidence="5">
    <location>
        <begin position="16"/>
        <end position="36"/>
    </location>
</feature>
<dbReference type="Proteomes" id="UP001596105">
    <property type="component" value="Unassembled WGS sequence"/>
</dbReference>
<dbReference type="PANTHER" id="PTHR37422:SF13">
    <property type="entry name" value="LIPOPOLYSACCHARIDE BIOSYNTHESIS PROTEIN PA4999-RELATED"/>
    <property type="match status" value="1"/>
</dbReference>
<dbReference type="Pfam" id="PF04932">
    <property type="entry name" value="Wzy_C"/>
    <property type="match status" value="1"/>
</dbReference>
<feature type="transmembrane region" description="Helical" evidence="5">
    <location>
        <begin position="481"/>
        <end position="498"/>
    </location>
</feature>
<keyword evidence="7" id="KW-0436">Ligase</keyword>
<feature type="transmembrane region" description="Helical" evidence="5">
    <location>
        <begin position="114"/>
        <end position="131"/>
    </location>
</feature>